<dbReference type="InterPro" id="IPR003594">
    <property type="entry name" value="HATPase_dom"/>
</dbReference>
<dbReference type="Gene3D" id="3.40.50.2300">
    <property type="match status" value="1"/>
</dbReference>
<evidence type="ECO:0000256" key="5">
    <source>
        <dbReference type="ARBA" id="ARBA00022553"/>
    </source>
</evidence>
<keyword evidence="4" id="KW-1003">Cell membrane</keyword>
<dbReference type="InterPro" id="IPR033479">
    <property type="entry name" value="dCache_1"/>
</dbReference>
<dbReference type="PANTHER" id="PTHR43065">
    <property type="entry name" value="SENSOR HISTIDINE KINASE"/>
    <property type="match status" value="1"/>
</dbReference>
<keyword evidence="13" id="KW-0067">ATP-binding</keyword>
<proteinExistence type="predicted"/>
<evidence type="ECO:0000259" key="12">
    <source>
        <dbReference type="PROSITE" id="PS50110"/>
    </source>
</evidence>
<feature type="transmembrane region" description="Helical" evidence="10">
    <location>
        <begin position="6"/>
        <end position="25"/>
    </location>
</feature>
<dbReference type="PANTHER" id="PTHR43065:SF49">
    <property type="entry name" value="HISTIDINE KINASE"/>
    <property type="match status" value="1"/>
</dbReference>
<feature type="modified residue" description="4-aspartylphosphate" evidence="9">
    <location>
        <position position="691"/>
    </location>
</feature>
<feature type="transmembrane region" description="Helical" evidence="10">
    <location>
        <begin position="267"/>
        <end position="289"/>
    </location>
</feature>
<protein>
    <recommendedName>
        <fullName evidence="3">histidine kinase</fullName>
        <ecNumber evidence="3">2.7.13.3</ecNumber>
    </recommendedName>
</protein>
<comment type="caution">
    <text evidence="13">The sequence shown here is derived from an EMBL/GenBank/DDBJ whole genome shotgun (WGS) entry which is preliminary data.</text>
</comment>
<dbReference type="SUPFAM" id="SSF55874">
    <property type="entry name" value="ATPase domain of HSP90 chaperone/DNA topoisomerase II/histidine kinase"/>
    <property type="match status" value="1"/>
</dbReference>
<name>A0ABV9YZQ3_9HYPH</name>
<dbReference type="Pfam" id="PF02518">
    <property type="entry name" value="HATPase_c"/>
    <property type="match status" value="1"/>
</dbReference>
<dbReference type="InterPro" id="IPR036097">
    <property type="entry name" value="HisK_dim/P_sf"/>
</dbReference>
<evidence type="ECO:0000256" key="1">
    <source>
        <dbReference type="ARBA" id="ARBA00000085"/>
    </source>
</evidence>
<evidence type="ECO:0000256" key="9">
    <source>
        <dbReference type="PROSITE-ProRule" id="PRU00169"/>
    </source>
</evidence>
<dbReference type="PROSITE" id="PS50110">
    <property type="entry name" value="RESPONSE_REGULATORY"/>
    <property type="match status" value="1"/>
</dbReference>
<evidence type="ECO:0000259" key="11">
    <source>
        <dbReference type="PROSITE" id="PS50109"/>
    </source>
</evidence>
<evidence type="ECO:0000313" key="13">
    <source>
        <dbReference type="EMBL" id="MFC5067669.1"/>
    </source>
</evidence>
<dbReference type="SMART" id="SM00387">
    <property type="entry name" value="HATPase_c"/>
    <property type="match status" value="1"/>
</dbReference>
<dbReference type="CDD" id="cd18773">
    <property type="entry name" value="PDC1_HK_sensor"/>
    <property type="match status" value="1"/>
</dbReference>
<dbReference type="Gene3D" id="1.10.287.130">
    <property type="match status" value="1"/>
</dbReference>
<dbReference type="PROSITE" id="PS50109">
    <property type="entry name" value="HIS_KIN"/>
    <property type="match status" value="1"/>
</dbReference>
<dbReference type="EMBL" id="JBHSJF010000005">
    <property type="protein sequence ID" value="MFC5067669.1"/>
    <property type="molecule type" value="Genomic_DNA"/>
</dbReference>
<keyword evidence="6 10" id="KW-0812">Transmembrane</keyword>
<dbReference type="Pfam" id="PF00512">
    <property type="entry name" value="HisKA"/>
    <property type="match status" value="1"/>
</dbReference>
<evidence type="ECO:0000256" key="10">
    <source>
        <dbReference type="SAM" id="Phobius"/>
    </source>
</evidence>
<gene>
    <name evidence="13" type="ORF">ACFPFW_06525</name>
</gene>
<evidence type="ECO:0000313" key="14">
    <source>
        <dbReference type="Proteomes" id="UP001595796"/>
    </source>
</evidence>
<dbReference type="SMART" id="SM00448">
    <property type="entry name" value="REC"/>
    <property type="match status" value="1"/>
</dbReference>
<dbReference type="InterPro" id="IPR011006">
    <property type="entry name" value="CheY-like_superfamily"/>
</dbReference>
<keyword evidence="13" id="KW-0547">Nucleotide-binding</keyword>
<keyword evidence="5 9" id="KW-0597">Phosphoprotein</keyword>
<dbReference type="GO" id="GO:0005524">
    <property type="term" value="F:ATP binding"/>
    <property type="evidence" value="ECO:0007669"/>
    <property type="project" value="UniProtKB-KW"/>
</dbReference>
<evidence type="ECO:0000256" key="4">
    <source>
        <dbReference type="ARBA" id="ARBA00022475"/>
    </source>
</evidence>
<dbReference type="Proteomes" id="UP001595796">
    <property type="component" value="Unassembled WGS sequence"/>
</dbReference>
<dbReference type="SUPFAM" id="SSF52172">
    <property type="entry name" value="CheY-like"/>
    <property type="match status" value="1"/>
</dbReference>
<evidence type="ECO:0000256" key="6">
    <source>
        <dbReference type="ARBA" id="ARBA00022692"/>
    </source>
</evidence>
<dbReference type="InterPro" id="IPR003661">
    <property type="entry name" value="HisK_dim/P_dom"/>
</dbReference>
<dbReference type="PRINTS" id="PR00344">
    <property type="entry name" value="BCTRLSENSOR"/>
</dbReference>
<dbReference type="Gene3D" id="3.30.565.10">
    <property type="entry name" value="Histidine kinase-like ATPase, C-terminal domain"/>
    <property type="match status" value="1"/>
</dbReference>
<accession>A0ABV9YZQ3</accession>
<evidence type="ECO:0000256" key="8">
    <source>
        <dbReference type="ARBA" id="ARBA00023136"/>
    </source>
</evidence>
<evidence type="ECO:0000256" key="2">
    <source>
        <dbReference type="ARBA" id="ARBA00004651"/>
    </source>
</evidence>
<dbReference type="InterPro" id="IPR004358">
    <property type="entry name" value="Sig_transdc_His_kin-like_C"/>
</dbReference>
<dbReference type="InterPro" id="IPR001789">
    <property type="entry name" value="Sig_transdc_resp-reg_receiver"/>
</dbReference>
<sequence length="760" mass="83329">MRRHLSFFGLALLIPILAFVGFVLFEFAVRERARVEQDAQQSARRIATLVDQELNSLTTALDVLAVSRSLLAENLQSFHGFLEDVRQREGLGVVLRDLTGQQLVNARMPYGSQLPKSLLPGEIDAAENGRDFISDMFIGAMSREPQFVLTVPIMIDGRLKYLLSASLPAQRISDILARENPGEEANVAVIDRSDKILARSRRTAEFVGRTASADLLANTGGQEGSWTGNTIDGRIIFGTYSRTKGPGWRVVVGMPQEVLEAPLWRSLLVFATVGLGLAGLSLVFASFYARRIIVPFERLARNAEALGRGEPVEPLPSNIREAQLIGAALADASTELRKREDELREFNVGLEHQVEERTAELVEVNRRLIAEAEQRERIEGQLRQAQKMEAVGQLTGGIAHDFNNLLAIVTGNLDLLLRRLRDKRGDVERFAENALEAANRGAVLTHRLLAFSRQQPLMPEPIDVNKLVGGMSDLIHRSLGEGIEIETVLAGGLWRTHADNNQLENALLNLAVNARDAMEDGGKLTIETANAHIDETYAAEHQMRMGQYVLVAVTDTGTGMTPGTIGRAFEPFFTTKEPGKGTGLGLSQVYGFVRQSGGHVKIYSEPNQGTTVKIYLPRFFGPAEANAALAAMESVPTGQETILLVEDEESVRKVNAETLRELGYTVLEAEGAATALRLLDGTPNVALLFTDVVMPEVNGRKLADEALRRRPELKVLFTTGYTRNAVVHNGVLDPGVNLIPKPFTLPQLAQKIREVLEAVA</sequence>
<organism evidence="13 14">
    <name type="scientific">Flaviflagellibacter deserti</name>
    <dbReference type="NCBI Taxonomy" id="2267266"/>
    <lineage>
        <taxon>Bacteria</taxon>
        <taxon>Pseudomonadati</taxon>
        <taxon>Pseudomonadota</taxon>
        <taxon>Alphaproteobacteria</taxon>
        <taxon>Hyphomicrobiales</taxon>
        <taxon>Flaviflagellibacter</taxon>
    </lineage>
</organism>
<keyword evidence="14" id="KW-1185">Reference proteome</keyword>
<dbReference type="EC" id="2.7.13.3" evidence="3"/>
<keyword evidence="7 10" id="KW-1133">Transmembrane helix</keyword>
<evidence type="ECO:0000256" key="3">
    <source>
        <dbReference type="ARBA" id="ARBA00012438"/>
    </source>
</evidence>
<feature type="domain" description="Histidine kinase" evidence="11">
    <location>
        <begin position="397"/>
        <end position="620"/>
    </location>
</feature>
<dbReference type="Pfam" id="PF02743">
    <property type="entry name" value="dCache_1"/>
    <property type="match status" value="1"/>
</dbReference>
<evidence type="ECO:0000256" key="7">
    <source>
        <dbReference type="ARBA" id="ARBA00022989"/>
    </source>
</evidence>
<reference evidence="14" key="1">
    <citation type="journal article" date="2019" name="Int. J. Syst. Evol. Microbiol.">
        <title>The Global Catalogue of Microorganisms (GCM) 10K type strain sequencing project: providing services to taxonomists for standard genome sequencing and annotation.</title>
        <authorList>
            <consortium name="The Broad Institute Genomics Platform"/>
            <consortium name="The Broad Institute Genome Sequencing Center for Infectious Disease"/>
            <person name="Wu L."/>
            <person name="Ma J."/>
        </authorList>
    </citation>
    <scope>NUCLEOTIDE SEQUENCE [LARGE SCALE GENOMIC DNA]</scope>
    <source>
        <strain evidence="14">CGMCC 1.16444</strain>
    </source>
</reference>
<comment type="catalytic activity">
    <reaction evidence="1">
        <text>ATP + protein L-histidine = ADP + protein N-phospho-L-histidine.</text>
        <dbReference type="EC" id="2.7.13.3"/>
    </reaction>
</comment>
<dbReference type="SUPFAM" id="SSF47384">
    <property type="entry name" value="Homodimeric domain of signal transducing histidine kinase"/>
    <property type="match status" value="1"/>
</dbReference>
<comment type="subcellular location">
    <subcellularLocation>
        <location evidence="2">Cell membrane</location>
        <topology evidence="2">Multi-pass membrane protein</topology>
    </subcellularLocation>
</comment>
<dbReference type="InterPro" id="IPR005467">
    <property type="entry name" value="His_kinase_dom"/>
</dbReference>
<keyword evidence="8 10" id="KW-0472">Membrane</keyword>
<dbReference type="Pfam" id="PF00072">
    <property type="entry name" value="Response_reg"/>
    <property type="match status" value="1"/>
</dbReference>
<dbReference type="RefSeq" id="WP_114958125.1">
    <property type="nucleotide sequence ID" value="NZ_JBHSJF010000005.1"/>
</dbReference>
<dbReference type="InterPro" id="IPR036890">
    <property type="entry name" value="HATPase_C_sf"/>
</dbReference>
<feature type="domain" description="Response regulatory" evidence="12">
    <location>
        <begin position="641"/>
        <end position="756"/>
    </location>
</feature>
<dbReference type="CDD" id="cd18774">
    <property type="entry name" value="PDC2_HK_sensor"/>
    <property type="match status" value="1"/>
</dbReference>
<dbReference type="SMART" id="SM00388">
    <property type="entry name" value="HisKA"/>
    <property type="match status" value="1"/>
</dbReference>
<dbReference type="Gene3D" id="3.30.450.20">
    <property type="entry name" value="PAS domain"/>
    <property type="match status" value="1"/>
</dbReference>